<dbReference type="GO" id="GO:0005730">
    <property type="term" value="C:nucleolus"/>
    <property type="evidence" value="ECO:0007669"/>
    <property type="project" value="TreeGrafter"/>
</dbReference>
<name>A0A3Q3JRY2_MONAL</name>
<accession>A0A3Q3JRY2</accession>
<evidence type="ECO:0000256" key="4">
    <source>
        <dbReference type="SAM" id="MobiDB-lite"/>
    </source>
</evidence>
<feature type="compositionally biased region" description="Basic and acidic residues" evidence="4">
    <location>
        <begin position="1"/>
        <end position="11"/>
    </location>
</feature>
<dbReference type="GO" id="GO:0008017">
    <property type="term" value="F:microtubule binding"/>
    <property type="evidence" value="ECO:0007669"/>
    <property type="project" value="InterPro"/>
</dbReference>
<feature type="region of interest" description="Disordered" evidence="4">
    <location>
        <begin position="1"/>
        <end position="24"/>
    </location>
</feature>
<protein>
    <recommendedName>
        <fullName evidence="5">Katanin p80 subunit C-terminal domain-containing protein</fullName>
    </recommendedName>
</protein>
<keyword evidence="2" id="KW-0963">Cytoplasm</keyword>
<evidence type="ECO:0000256" key="2">
    <source>
        <dbReference type="ARBA" id="ARBA00022490"/>
    </source>
</evidence>
<dbReference type="STRING" id="43700.ENSMALP00000023318"/>
<proteinExistence type="predicted"/>
<dbReference type="Proteomes" id="UP000261600">
    <property type="component" value="Unplaced"/>
</dbReference>
<dbReference type="Pfam" id="PF13925">
    <property type="entry name" value="Katanin_con80"/>
    <property type="match status" value="1"/>
</dbReference>
<reference evidence="6" key="2">
    <citation type="submission" date="2025-09" db="UniProtKB">
        <authorList>
            <consortium name="Ensembl"/>
        </authorList>
    </citation>
    <scope>IDENTIFICATION</scope>
</reference>
<reference evidence="6" key="1">
    <citation type="submission" date="2025-08" db="UniProtKB">
        <authorList>
            <consortium name="Ensembl"/>
        </authorList>
    </citation>
    <scope>IDENTIFICATION</scope>
</reference>
<keyword evidence="3" id="KW-0206">Cytoskeleton</keyword>
<comment type="subcellular location">
    <subcellularLocation>
        <location evidence="1">Cytoplasm</location>
        <location evidence="1">Cytoskeleton</location>
    </subcellularLocation>
</comment>
<sequence length="191" mass="21669">MDSNSEGREYENLELAPQYSGSHPGRMKQAVFCKRKTNHLTVARKKLLISGKSYDRANKKNKINCMQDMQKDIFDMDPREFPLNENNNHETGRTSSKQTDCCTLTELTKDHKNTGVFVDFLPVISKSIDESSPRITTDCCVDLLSLVKEIVFFYAYMLVVGLKWINSVLKNCGEELRASGYDGSAKPVLDK</sequence>
<feature type="domain" description="Katanin p80 subunit C-terminal" evidence="5">
    <location>
        <begin position="96"/>
        <end position="180"/>
    </location>
</feature>
<dbReference type="AlphaFoldDB" id="A0A3Q3JRY2"/>
<dbReference type="InterPro" id="IPR028021">
    <property type="entry name" value="Katanin_C-terminal"/>
</dbReference>
<dbReference type="PANTHER" id="PTHR14682">
    <property type="entry name" value="KATNB1-LIKE PROTEIN 1"/>
    <property type="match status" value="1"/>
</dbReference>
<dbReference type="Ensembl" id="ENSMALT00000023766.1">
    <property type="protein sequence ID" value="ENSMALP00000023318.1"/>
    <property type="gene ID" value="ENSMALG00000016254.1"/>
</dbReference>
<dbReference type="PANTHER" id="PTHR14682:SF1">
    <property type="entry name" value="KATNB1-LIKE PROTEIN 1"/>
    <property type="match status" value="1"/>
</dbReference>
<organism evidence="6 7">
    <name type="scientific">Monopterus albus</name>
    <name type="common">Swamp eel</name>
    <dbReference type="NCBI Taxonomy" id="43700"/>
    <lineage>
        <taxon>Eukaryota</taxon>
        <taxon>Metazoa</taxon>
        <taxon>Chordata</taxon>
        <taxon>Craniata</taxon>
        <taxon>Vertebrata</taxon>
        <taxon>Euteleostomi</taxon>
        <taxon>Actinopterygii</taxon>
        <taxon>Neopterygii</taxon>
        <taxon>Teleostei</taxon>
        <taxon>Neoteleostei</taxon>
        <taxon>Acanthomorphata</taxon>
        <taxon>Anabantaria</taxon>
        <taxon>Synbranchiformes</taxon>
        <taxon>Synbranchidae</taxon>
        <taxon>Monopterus</taxon>
    </lineage>
</organism>
<evidence type="ECO:0000313" key="7">
    <source>
        <dbReference type="Proteomes" id="UP000261600"/>
    </source>
</evidence>
<evidence type="ECO:0000313" key="6">
    <source>
        <dbReference type="Ensembl" id="ENSMALP00000023318.1"/>
    </source>
</evidence>
<evidence type="ECO:0000259" key="5">
    <source>
        <dbReference type="Pfam" id="PF13925"/>
    </source>
</evidence>
<evidence type="ECO:0000256" key="3">
    <source>
        <dbReference type="ARBA" id="ARBA00023212"/>
    </source>
</evidence>
<dbReference type="GO" id="GO:0005856">
    <property type="term" value="C:cytoskeleton"/>
    <property type="evidence" value="ECO:0007669"/>
    <property type="project" value="UniProtKB-SubCell"/>
</dbReference>
<dbReference type="InterPro" id="IPR042404">
    <property type="entry name" value="KATNBL1"/>
</dbReference>
<keyword evidence="7" id="KW-1185">Reference proteome</keyword>
<evidence type="ECO:0000256" key="1">
    <source>
        <dbReference type="ARBA" id="ARBA00004245"/>
    </source>
</evidence>